<dbReference type="AlphaFoldDB" id="A0A1M5B916"/>
<feature type="transmembrane region" description="Helical" evidence="1">
    <location>
        <begin position="355"/>
        <end position="377"/>
    </location>
</feature>
<feature type="transmembrane region" description="Helical" evidence="1">
    <location>
        <begin position="188"/>
        <end position="212"/>
    </location>
</feature>
<dbReference type="RefSeq" id="WP_083564686.1">
    <property type="nucleotide sequence ID" value="NZ_FQVD01000018.1"/>
</dbReference>
<dbReference type="Proteomes" id="UP000184436">
    <property type="component" value="Unassembled WGS sequence"/>
</dbReference>
<feature type="transmembrane region" description="Helical" evidence="1">
    <location>
        <begin position="306"/>
        <end position="323"/>
    </location>
</feature>
<organism evidence="2 3">
    <name type="scientific">Bacteroides faecichinchillae</name>
    <dbReference type="NCBI Taxonomy" id="871325"/>
    <lineage>
        <taxon>Bacteria</taxon>
        <taxon>Pseudomonadati</taxon>
        <taxon>Bacteroidota</taxon>
        <taxon>Bacteroidia</taxon>
        <taxon>Bacteroidales</taxon>
        <taxon>Bacteroidaceae</taxon>
        <taxon>Bacteroides</taxon>
    </lineage>
</organism>
<evidence type="ECO:0000256" key="1">
    <source>
        <dbReference type="SAM" id="Phobius"/>
    </source>
</evidence>
<keyword evidence="1" id="KW-1133">Transmembrane helix</keyword>
<keyword evidence="1" id="KW-0472">Membrane</keyword>
<evidence type="ECO:0000313" key="3">
    <source>
        <dbReference type="Proteomes" id="UP000184436"/>
    </source>
</evidence>
<sequence>MEKAQLKVLLQTDWFIWLVFLICPVLAMPMVINRCYKQKKNAYILFALFMGLCAILLVPPTADLYRHWKIFGTISMMDKNEFFLYLSYNIKIDFLLYILEFIFTRYEISFGFVRFLLVFVASLLFLKLYDYFSDSEQKGSYDRLFVFGFVVLIIPFSAIATGLRFTFAAVIVSFYICKRYVFHKKSFFDFLLLILAVYFHFSILMIIMLIIMKMLNFYIPKKSFFYVIFGALLVISNSLNLLLSYLPLGDLGNYLVNYTEGRYSDTSYLSGFNIFFWLPVIFGYAVNVLFIILFCKKVPINKDTSIVYNLFLLYAFTISFFALNGRVQSFFFLYGIVFLIKYVGVLKVKRLFQIYLLYTVLAVFVGWRIHTITRWYYLFSPFPVALTMDYDDNWIYENIDSSGSPYIYNR</sequence>
<feature type="transmembrane region" description="Helical" evidence="1">
    <location>
        <begin position="111"/>
        <end position="129"/>
    </location>
</feature>
<dbReference type="Pfam" id="PF14897">
    <property type="entry name" value="EpsG"/>
    <property type="match status" value="1"/>
</dbReference>
<gene>
    <name evidence="2" type="ORF">SAMN05444349_11815</name>
</gene>
<dbReference type="STRING" id="871325.SAMN05444349_11815"/>
<protein>
    <submittedName>
        <fullName evidence="2">EpsG family protein</fullName>
    </submittedName>
</protein>
<feature type="transmembrane region" description="Helical" evidence="1">
    <location>
        <begin position="224"/>
        <end position="248"/>
    </location>
</feature>
<feature type="transmembrane region" description="Helical" evidence="1">
    <location>
        <begin position="14"/>
        <end position="32"/>
    </location>
</feature>
<feature type="transmembrane region" description="Helical" evidence="1">
    <location>
        <begin position="141"/>
        <end position="158"/>
    </location>
</feature>
<keyword evidence="3" id="KW-1185">Reference proteome</keyword>
<evidence type="ECO:0000313" key="2">
    <source>
        <dbReference type="EMBL" id="SHF39013.1"/>
    </source>
</evidence>
<dbReference type="InterPro" id="IPR049458">
    <property type="entry name" value="EpsG-like"/>
</dbReference>
<keyword evidence="1" id="KW-0812">Transmembrane</keyword>
<feature type="transmembrane region" description="Helical" evidence="1">
    <location>
        <begin position="44"/>
        <end position="62"/>
    </location>
</feature>
<reference evidence="2" key="1">
    <citation type="submission" date="2016-11" db="EMBL/GenBank/DDBJ databases">
        <authorList>
            <person name="Jaros S."/>
            <person name="Januszkiewicz K."/>
            <person name="Wedrychowicz H."/>
        </authorList>
    </citation>
    <scope>NUCLEOTIDE SEQUENCE [LARGE SCALE GENOMIC DNA]</scope>
    <source>
        <strain evidence="2">DSM 26883</strain>
    </source>
</reference>
<feature type="transmembrane region" description="Helical" evidence="1">
    <location>
        <begin position="82"/>
        <end position="99"/>
    </location>
</feature>
<dbReference type="OrthoDB" id="9884611at2"/>
<accession>A0A1M5B916</accession>
<dbReference type="EMBL" id="FQVD01000018">
    <property type="protein sequence ID" value="SHF39013.1"/>
    <property type="molecule type" value="Genomic_DNA"/>
</dbReference>
<name>A0A1M5B916_9BACE</name>
<feature type="transmembrane region" description="Helical" evidence="1">
    <location>
        <begin position="268"/>
        <end position="294"/>
    </location>
</feature>
<proteinExistence type="predicted"/>
<feature type="transmembrane region" description="Helical" evidence="1">
    <location>
        <begin position="329"/>
        <end position="348"/>
    </location>
</feature>